<feature type="region of interest" description="Disordered" evidence="1">
    <location>
        <begin position="128"/>
        <end position="152"/>
    </location>
</feature>
<feature type="region of interest" description="Disordered" evidence="1">
    <location>
        <begin position="1"/>
        <end position="108"/>
    </location>
</feature>
<proteinExistence type="predicted"/>
<evidence type="ECO:0000313" key="3">
    <source>
        <dbReference type="Proteomes" id="UP001187682"/>
    </source>
</evidence>
<comment type="caution">
    <text evidence="2">The sequence shown here is derived from an EMBL/GenBank/DDBJ whole genome shotgun (WGS) entry which is preliminary data.</text>
</comment>
<evidence type="ECO:0000313" key="2">
    <source>
        <dbReference type="EMBL" id="SPN96847.1"/>
    </source>
</evidence>
<evidence type="ECO:0000256" key="1">
    <source>
        <dbReference type="SAM" id="MobiDB-lite"/>
    </source>
</evidence>
<reference evidence="2" key="1">
    <citation type="submission" date="2018-03" db="EMBL/GenBank/DDBJ databases">
        <authorList>
            <person name="Guldener U."/>
        </authorList>
    </citation>
    <scope>NUCLEOTIDE SEQUENCE</scope>
</reference>
<feature type="compositionally biased region" description="Basic and acidic residues" evidence="1">
    <location>
        <begin position="130"/>
        <end position="140"/>
    </location>
</feature>
<feature type="region of interest" description="Disordered" evidence="1">
    <location>
        <begin position="362"/>
        <end position="383"/>
    </location>
</feature>
<keyword evidence="3" id="KW-1185">Reference proteome</keyword>
<name>A0AAE8MQJ1_9PEZI</name>
<feature type="compositionally biased region" description="Polar residues" evidence="1">
    <location>
        <begin position="85"/>
        <end position="106"/>
    </location>
</feature>
<protein>
    <submittedName>
        <fullName evidence="2">Uncharacterized protein</fullName>
    </submittedName>
</protein>
<accession>A0AAE8MQJ1</accession>
<dbReference type="EMBL" id="ONZQ02000001">
    <property type="protein sequence ID" value="SPN96847.1"/>
    <property type="molecule type" value="Genomic_DNA"/>
</dbReference>
<feature type="compositionally biased region" description="Polar residues" evidence="1">
    <location>
        <begin position="21"/>
        <end position="33"/>
    </location>
</feature>
<dbReference type="AlphaFoldDB" id="A0AAE8MQJ1"/>
<gene>
    <name evidence="2" type="ORF">DNG_00367</name>
</gene>
<dbReference type="Proteomes" id="UP001187682">
    <property type="component" value="Unassembled WGS sequence"/>
</dbReference>
<organism evidence="2 3">
    <name type="scientific">Cephalotrichum gorgonifer</name>
    <dbReference type="NCBI Taxonomy" id="2041049"/>
    <lineage>
        <taxon>Eukaryota</taxon>
        <taxon>Fungi</taxon>
        <taxon>Dikarya</taxon>
        <taxon>Ascomycota</taxon>
        <taxon>Pezizomycotina</taxon>
        <taxon>Sordariomycetes</taxon>
        <taxon>Hypocreomycetidae</taxon>
        <taxon>Microascales</taxon>
        <taxon>Microascaceae</taxon>
        <taxon>Cephalotrichum</taxon>
    </lineage>
</organism>
<sequence>MPEVQRPHTPPASDPEDIFSLSLSPTSIQTSSPPHIDLPTPGPSPDMSPVADASIYSNLQAIGDLNAGHAKESGQGGEGSEKSTFAHSTKSQRSSFTYPSDSSSGSVILKEPTLDDFLDLSDDDIAEEQTETHDEMEGRLRHASLTPRSSMSRSRAASLLTLPPPLYSRPATSAAFEAARIAGRHNFDLVYVVNLWPDRDNGLDPRSTPTACSYESRGRKSRMTGRFLAAYGLSTVKSPFRISTMVHKRILQADGWTEYRNDEAERDDFARGYACTFYRGQYGGPRAPSGAIGPKPASEPWAENIDRGIVFAAYRKPNSDGSKSAADCSKAQLSTIYRDAEALVEMLIDIHMANRLRAPPGPALYSDETGPMPTHKPMRGGWS</sequence>